<keyword evidence="2" id="KW-0012">Acyltransferase</keyword>
<dbReference type="InterPro" id="IPR035983">
    <property type="entry name" value="Hect_E3_ubiquitin_ligase"/>
</dbReference>
<dbReference type="EC" id="2.3.2.26" evidence="2"/>
<feature type="compositionally biased region" description="Polar residues" evidence="1">
    <location>
        <begin position="8"/>
        <end position="37"/>
    </location>
</feature>
<protein>
    <submittedName>
        <fullName evidence="2">G2H3</fullName>
        <ecNumber evidence="2">2.3.2.26</ecNumber>
    </submittedName>
</protein>
<dbReference type="OrthoDB" id="2384350at2759"/>
<dbReference type="Gene3D" id="3.90.1750.10">
    <property type="entry name" value="Hect, E3 ligase catalytic domains"/>
    <property type="match status" value="1"/>
</dbReference>
<evidence type="ECO:0000313" key="2">
    <source>
        <dbReference type="EMBL" id="CAC5422331.1"/>
    </source>
</evidence>
<dbReference type="Proteomes" id="UP000507470">
    <property type="component" value="Unassembled WGS sequence"/>
</dbReference>
<keyword evidence="2" id="KW-0808">Transferase</keyword>
<feature type="region of interest" description="Disordered" evidence="1">
    <location>
        <begin position="1"/>
        <end position="53"/>
    </location>
</feature>
<evidence type="ECO:0000256" key="1">
    <source>
        <dbReference type="SAM" id="MobiDB-lite"/>
    </source>
</evidence>
<accession>A0A6J8ET65</accession>
<dbReference type="EMBL" id="CACVKT020009546">
    <property type="protein sequence ID" value="CAC5422331.1"/>
    <property type="molecule type" value="Genomic_DNA"/>
</dbReference>
<dbReference type="GO" id="GO:0061630">
    <property type="term" value="F:ubiquitin protein ligase activity"/>
    <property type="evidence" value="ECO:0007669"/>
    <property type="project" value="UniProtKB-EC"/>
</dbReference>
<keyword evidence="3" id="KW-1185">Reference proteome</keyword>
<dbReference type="AlphaFoldDB" id="A0A6J8ET65"/>
<name>A0A6J8ET65_MYTCO</name>
<gene>
    <name evidence="2" type="ORF">MCOR_54385</name>
</gene>
<sequence length="226" mass="25405">MQIPQADRNASMNSDQENTGSSAKPQTDITKTVQSQDIVEGDPEDTGTPTITFHPSCLERRERRSRLSLRSSTGNDALACPSTYRSYVQLFETEIVTVDDSDDEGDKTIPMDGDISLPELLIKLQSQVDLEKITKFNINRNLVLDGARRAIKRKSFCAKSKISVKFTDDVGIAEGAVDEGGPKKREFLRMLMKRSNTCTFLKVLKTEEFWPIVHQVNLYCLILVKD</sequence>
<reference evidence="2 3" key="1">
    <citation type="submission" date="2020-06" db="EMBL/GenBank/DDBJ databases">
        <authorList>
            <person name="Li R."/>
            <person name="Bekaert M."/>
        </authorList>
    </citation>
    <scope>NUCLEOTIDE SEQUENCE [LARGE SCALE GENOMIC DNA]</scope>
    <source>
        <strain evidence="3">wild</strain>
    </source>
</reference>
<proteinExistence type="predicted"/>
<dbReference type="SUPFAM" id="SSF56204">
    <property type="entry name" value="Hect, E3 ligase catalytic domain"/>
    <property type="match status" value="1"/>
</dbReference>
<organism evidence="2 3">
    <name type="scientific">Mytilus coruscus</name>
    <name type="common">Sea mussel</name>
    <dbReference type="NCBI Taxonomy" id="42192"/>
    <lineage>
        <taxon>Eukaryota</taxon>
        <taxon>Metazoa</taxon>
        <taxon>Spiralia</taxon>
        <taxon>Lophotrochozoa</taxon>
        <taxon>Mollusca</taxon>
        <taxon>Bivalvia</taxon>
        <taxon>Autobranchia</taxon>
        <taxon>Pteriomorphia</taxon>
        <taxon>Mytilida</taxon>
        <taxon>Mytiloidea</taxon>
        <taxon>Mytilidae</taxon>
        <taxon>Mytilinae</taxon>
        <taxon>Mytilus</taxon>
    </lineage>
</organism>
<evidence type="ECO:0000313" key="3">
    <source>
        <dbReference type="Proteomes" id="UP000507470"/>
    </source>
</evidence>